<reference evidence="1" key="1">
    <citation type="submission" date="2021-07" db="EMBL/GenBank/DDBJ databases">
        <authorList>
            <person name="Branca A.L. A."/>
        </authorList>
    </citation>
    <scope>NUCLEOTIDE SEQUENCE</scope>
</reference>
<evidence type="ECO:0000313" key="1">
    <source>
        <dbReference type="EMBL" id="CAG8402735.1"/>
    </source>
</evidence>
<dbReference type="InterPro" id="IPR035994">
    <property type="entry name" value="Nucleoside_phosphorylase_sf"/>
</dbReference>
<dbReference type="Proteomes" id="UP001152649">
    <property type="component" value="Unassembled WGS sequence"/>
</dbReference>
<name>A0A9W4JIW3_9EURO</name>
<dbReference type="GO" id="GO:0009116">
    <property type="term" value="P:nucleoside metabolic process"/>
    <property type="evidence" value="ECO:0007669"/>
    <property type="project" value="InterPro"/>
</dbReference>
<evidence type="ECO:0000313" key="2">
    <source>
        <dbReference type="Proteomes" id="UP001152649"/>
    </source>
</evidence>
<dbReference type="AlphaFoldDB" id="A0A9W4JIW3"/>
<accession>A0A9W4JIW3</accession>
<gene>
    <name evidence="1" type="ORF">PSALAMII_LOCUS7952</name>
</gene>
<proteinExistence type="predicted"/>
<sequence>MRSPRGICYACVIDQVAHAARRRGEFRSRVYIEDALAGDSVPHTTSSCGPGLNLSIDLPSASHQLSQPKSDYNAYTFGSVGVHNIVIACLPSGVYGTTSAAVVLAQMLPTFPSLRFGLMVGIGGGVPSKDIDIRLGDLVISMPTATSGGVVQYDYGKTLRDRRFKRTGSLNKPPQYLLTAISQTRSSITGEKTLVEKISSEILQKHEKLQERFSRPEKDWLFESSYDHEGQNADCSKCKPEHLVTRTMRETKEPVIHYGLIASGNQVTKSAITRDAISQETNILCFEMEAARLMD</sequence>
<protein>
    <recommendedName>
        <fullName evidence="3">Nucleoside phosphorylase domain-containing protein</fullName>
    </recommendedName>
</protein>
<keyword evidence="2" id="KW-1185">Reference proteome</keyword>
<dbReference type="GO" id="GO:0003824">
    <property type="term" value="F:catalytic activity"/>
    <property type="evidence" value="ECO:0007669"/>
    <property type="project" value="InterPro"/>
</dbReference>
<evidence type="ECO:0008006" key="3">
    <source>
        <dbReference type="Google" id="ProtNLM"/>
    </source>
</evidence>
<dbReference type="InterPro" id="IPR053137">
    <property type="entry name" value="NLR-like"/>
</dbReference>
<dbReference type="Gene3D" id="3.40.50.1580">
    <property type="entry name" value="Nucleoside phosphorylase domain"/>
    <property type="match status" value="1"/>
</dbReference>
<dbReference type="EMBL" id="CAJVPG010000410">
    <property type="protein sequence ID" value="CAG8402735.1"/>
    <property type="molecule type" value="Genomic_DNA"/>
</dbReference>
<dbReference type="PANTHER" id="PTHR46082:SF11">
    <property type="entry name" value="AAA+ ATPASE DOMAIN-CONTAINING PROTEIN-RELATED"/>
    <property type="match status" value="1"/>
</dbReference>
<dbReference type="PANTHER" id="PTHR46082">
    <property type="entry name" value="ATP/GTP-BINDING PROTEIN-RELATED"/>
    <property type="match status" value="1"/>
</dbReference>
<comment type="caution">
    <text evidence="1">The sequence shown here is derived from an EMBL/GenBank/DDBJ whole genome shotgun (WGS) entry which is preliminary data.</text>
</comment>
<dbReference type="OrthoDB" id="5587367at2759"/>
<dbReference type="SUPFAM" id="SSF53167">
    <property type="entry name" value="Purine and uridine phosphorylases"/>
    <property type="match status" value="1"/>
</dbReference>
<organism evidence="1 2">
    <name type="scientific">Penicillium salamii</name>
    <dbReference type="NCBI Taxonomy" id="1612424"/>
    <lineage>
        <taxon>Eukaryota</taxon>
        <taxon>Fungi</taxon>
        <taxon>Dikarya</taxon>
        <taxon>Ascomycota</taxon>
        <taxon>Pezizomycotina</taxon>
        <taxon>Eurotiomycetes</taxon>
        <taxon>Eurotiomycetidae</taxon>
        <taxon>Eurotiales</taxon>
        <taxon>Aspergillaceae</taxon>
        <taxon>Penicillium</taxon>
    </lineage>
</organism>